<dbReference type="EMBL" id="JAERWK010000008">
    <property type="protein sequence ID" value="MBM9467042.1"/>
    <property type="molecule type" value="Genomic_DNA"/>
</dbReference>
<dbReference type="AlphaFoldDB" id="A0A938YAJ5"/>
<feature type="transmembrane region" description="Helical" evidence="5">
    <location>
        <begin position="300"/>
        <end position="327"/>
    </location>
</feature>
<dbReference type="CDD" id="cd06423">
    <property type="entry name" value="CESA_like"/>
    <property type="match status" value="1"/>
</dbReference>
<feature type="domain" description="Glycosyltransferase 2-like" evidence="6">
    <location>
        <begin position="58"/>
        <end position="227"/>
    </location>
</feature>
<keyword evidence="5" id="KW-0472">Membrane</keyword>
<evidence type="ECO:0000256" key="2">
    <source>
        <dbReference type="ARBA" id="ARBA00022676"/>
    </source>
</evidence>
<accession>A0A938YAJ5</accession>
<feature type="region of interest" description="Disordered" evidence="4">
    <location>
        <begin position="551"/>
        <end position="615"/>
    </location>
</feature>
<comment type="caution">
    <text evidence="7">The sequence shown here is derived from an EMBL/GenBank/DDBJ whole genome shotgun (WGS) entry which is preliminary data.</text>
</comment>
<evidence type="ECO:0000259" key="6">
    <source>
        <dbReference type="Pfam" id="PF00535"/>
    </source>
</evidence>
<keyword evidence="5" id="KW-0812">Transmembrane</keyword>
<protein>
    <submittedName>
        <fullName evidence="7">Glycosyltransferase family 2 protein</fullName>
    </submittedName>
</protein>
<dbReference type="Proteomes" id="UP000663792">
    <property type="component" value="Unassembled WGS sequence"/>
</dbReference>
<evidence type="ECO:0000256" key="1">
    <source>
        <dbReference type="ARBA" id="ARBA00006739"/>
    </source>
</evidence>
<organism evidence="7 8">
    <name type="scientific">Nakamurella leprariae</name>
    <dbReference type="NCBI Taxonomy" id="2803911"/>
    <lineage>
        <taxon>Bacteria</taxon>
        <taxon>Bacillati</taxon>
        <taxon>Actinomycetota</taxon>
        <taxon>Actinomycetes</taxon>
        <taxon>Nakamurellales</taxon>
        <taxon>Nakamurellaceae</taxon>
        <taxon>Nakamurella</taxon>
    </lineage>
</organism>
<gene>
    <name evidence="7" type="ORF">JL106_07055</name>
</gene>
<dbReference type="InterPro" id="IPR001173">
    <property type="entry name" value="Glyco_trans_2-like"/>
</dbReference>
<reference evidence="7" key="1">
    <citation type="submission" date="2021-01" db="EMBL/GenBank/DDBJ databases">
        <title>YIM 132084 draft genome.</title>
        <authorList>
            <person name="An D."/>
        </authorList>
    </citation>
    <scope>NUCLEOTIDE SEQUENCE</scope>
    <source>
        <strain evidence="7">YIM 132084</strain>
    </source>
</reference>
<evidence type="ECO:0000256" key="4">
    <source>
        <dbReference type="SAM" id="MobiDB-lite"/>
    </source>
</evidence>
<feature type="transmembrane region" description="Helical" evidence="5">
    <location>
        <begin position="355"/>
        <end position="374"/>
    </location>
</feature>
<feature type="transmembrane region" description="Helical" evidence="5">
    <location>
        <begin position="6"/>
        <end position="27"/>
    </location>
</feature>
<name>A0A938YAJ5_9ACTN</name>
<evidence type="ECO:0000256" key="3">
    <source>
        <dbReference type="ARBA" id="ARBA00022679"/>
    </source>
</evidence>
<sequence>MSWFMLIVVVGVSTVVWSLVGLGRLVAERIGRTGPAGAGRRGRVGPDGSALQPADVAVLVAAHDEELVIAGTIAAAATLVPVHHIHVISDGSSDRTAEIARAAGAQVLSLSPNRGKAGALAAGIEHFALDRTFEVVMLLDADTHLAPDYLATGLPLFDDPGVVAVAGRAKSITDPAPATRSGRLLVAYRERLYLIVQLLFKYGQAARWANAVAIVPGFASMYRARVLPSIDIAAPGLVIEDFNMTFEVHARRLGRIEFHPSAAIAHTQDPDSFRDYTKQTRRWILGHWQTLRRHRPRPTVFWASTIVYTLELIGASLLWVLLVPLLVITTIGSLEPTASTVWTARMADWLAPHDLLLGVVFPDVLLTAFAAVVLRKPRMLLLGLVFPAVRVLDATLCLRALGDALVARSSGIWSSPARRSNQTEPAPATGVPVVSVAGPAGPVPLSPVPLSPVPVTPVPVVALAASAVPAARHAGAMPVPVAAGAAPAPFAAPAWTMTEPVTEPMRSAPPIPTVAAPVETVGPPSAVVTGDPVTGCQVPESMSVDRVVPLTTGEPSGPIALSDPVDRRFAPPAEPGHLPAHAAGPRHLRTRGATAGTPAAEPPPSSGGGRHRRGR</sequence>
<dbReference type="Gene3D" id="3.90.550.10">
    <property type="entry name" value="Spore Coat Polysaccharide Biosynthesis Protein SpsA, Chain A"/>
    <property type="match status" value="1"/>
</dbReference>
<keyword evidence="3" id="KW-0808">Transferase</keyword>
<dbReference type="PANTHER" id="PTHR43630:SF1">
    <property type="entry name" value="POLY-BETA-1,6-N-ACETYL-D-GLUCOSAMINE SYNTHASE"/>
    <property type="match status" value="1"/>
</dbReference>
<evidence type="ECO:0000313" key="7">
    <source>
        <dbReference type="EMBL" id="MBM9467042.1"/>
    </source>
</evidence>
<keyword evidence="5" id="KW-1133">Transmembrane helix</keyword>
<comment type="similarity">
    <text evidence="1">Belongs to the glycosyltransferase 2 family.</text>
</comment>
<dbReference type="PANTHER" id="PTHR43630">
    <property type="entry name" value="POLY-BETA-1,6-N-ACETYL-D-GLUCOSAMINE SYNTHASE"/>
    <property type="match status" value="1"/>
</dbReference>
<evidence type="ECO:0000256" key="5">
    <source>
        <dbReference type="SAM" id="Phobius"/>
    </source>
</evidence>
<dbReference type="GO" id="GO:0016757">
    <property type="term" value="F:glycosyltransferase activity"/>
    <property type="evidence" value="ECO:0007669"/>
    <property type="project" value="UniProtKB-KW"/>
</dbReference>
<keyword evidence="2" id="KW-0328">Glycosyltransferase</keyword>
<keyword evidence="8" id="KW-1185">Reference proteome</keyword>
<evidence type="ECO:0000313" key="8">
    <source>
        <dbReference type="Proteomes" id="UP000663792"/>
    </source>
</evidence>
<dbReference type="Pfam" id="PF00535">
    <property type="entry name" value="Glycos_transf_2"/>
    <property type="match status" value="1"/>
</dbReference>
<dbReference type="InterPro" id="IPR029044">
    <property type="entry name" value="Nucleotide-diphossugar_trans"/>
</dbReference>
<dbReference type="SUPFAM" id="SSF53448">
    <property type="entry name" value="Nucleotide-diphospho-sugar transferases"/>
    <property type="match status" value="1"/>
</dbReference>
<proteinExistence type="inferred from homology"/>
<dbReference type="RefSeq" id="WP_205259965.1">
    <property type="nucleotide sequence ID" value="NZ_JAERWK010000008.1"/>
</dbReference>